<dbReference type="AlphaFoldDB" id="A0A9W8NC25"/>
<dbReference type="Proteomes" id="UP001148614">
    <property type="component" value="Unassembled WGS sequence"/>
</dbReference>
<dbReference type="Pfam" id="PF11374">
    <property type="entry name" value="DUF3176"/>
    <property type="match status" value="1"/>
</dbReference>
<comment type="caution">
    <text evidence="2">The sequence shown here is derived from an EMBL/GenBank/DDBJ whole genome shotgun (WGS) entry which is preliminary data.</text>
</comment>
<feature type="transmembrane region" description="Helical" evidence="1">
    <location>
        <begin position="65"/>
        <end position="85"/>
    </location>
</feature>
<evidence type="ECO:0000313" key="2">
    <source>
        <dbReference type="EMBL" id="KAJ3568713.1"/>
    </source>
</evidence>
<organism evidence="2 3">
    <name type="scientific">Xylaria arbuscula</name>
    <dbReference type="NCBI Taxonomy" id="114810"/>
    <lineage>
        <taxon>Eukaryota</taxon>
        <taxon>Fungi</taxon>
        <taxon>Dikarya</taxon>
        <taxon>Ascomycota</taxon>
        <taxon>Pezizomycotina</taxon>
        <taxon>Sordariomycetes</taxon>
        <taxon>Xylariomycetidae</taxon>
        <taxon>Xylariales</taxon>
        <taxon>Xylariaceae</taxon>
        <taxon>Xylaria</taxon>
    </lineage>
</organism>
<dbReference type="EMBL" id="JANPWZ010001108">
    <property type="protein sequence ID" value="KAJ3568713.1"/>
    <property type="molecule type" value="Genomic_DNA"/>
</dbReference>
<keyword evidence="3" id="KW-1185">Reference proteome</keyword>
<keyword evidence="1" id="KW-0812">Transmembrane</keyword>
<dbReference type="PANTHER" id="PTHR35394">
    <property type="entry name" value="DUF3176 DOMAIN-CONTAINING PROTEIN"/>
    <property type="match status" value="1"/>
</dbReference>
<accession>A0A9W8NC25</accession>
<evidence type="ECO:0000256" key="1">
    <source>
        <dbReference type="SAM" id="Phobius"/>
    </source>
</evidence>
<name>A0A9W8NC25_9PEZI</name>
<proteinExistence type="predicted"/>
<protein>
    <submittedName>
        <fullName evidence="2">Uncharacterized protein</fullName>
    </submittedName>
</protein>
<feature type="transmembrane region" description="Helical" evidence="1">
    <location>
        <begin position="156"/>
        <end position="178"/>
    </location>
</feature>
<evidence type="ECO:0000313" key="3">
    <source>
        <dbReference type="Proteomes" id="UP001148614"/>
    </source>
</evidence>
<dbReference type="InterPro" id="IPR021514">
    <property type="entry name" value="DUF3176"/>
</dbReference>
<gene>
    <name evidence="2" type="ORF">NPX13_g6320</name>
</gene>
<reference evidence="2" key="1">
    <citation type="submission" date="2022-07" db="EMBL/GenBank/DDBJ databases">
        <title>Genome Sequence of Xylaria arbuscula.</title>
        <authorList>
            <person name="Buettner E."/>
        </authorList>
    </citation>
    <scope>NUCLEOTIDE SEQUENCE</scope>
    <source>
        <strain evidence="2">VT107</strain>
    </source>
</reference>
<feature type="transmembrane region" description="Helical" evidence="1">
    <location>
        <begin position="97"/>
        <end position="118"/>
    </location>
</feature>
<sequence length="539" mass="59743">MATDSDPPMYALIDDVYGETYEMTHETSPAEQRAPLTPMSQDEQTGDIPEIKQKWSFFHGWAPELLSLFFSAACLTAISILLVVYHGHPVTSLPAGITLNTVVAILTAIYKTALLYTVSSAIGQSKWNMFSAEDRRLRDFERIDEAGKSLRGALSALINIPRSITSLGAIIVILAFLIDPFAQQLINTVPFQVTIESEMVWTKLFTNFNIPLSEDEIPDIGVRPFSVQLNSAFWGNASLYDRQAHCTTGNCTFPRFAALQWCAKTETIDLDTVTTNCTTGDEASIFSEIHHYQLSTGAMKTEHRTCGYFLDGEGEPLTTVMRSFIVGTGAEVLSDYSEASDDTPILIVNNPVESLSVNHGWAWRGGPCDDWLNITCPPLVLSYLSTGYSNTNGTTVLGIPVVLEQSVLTLCDTELDVRVNSGRTETTQISSQYGQFTLRNFSADEWNEPRTTGEFCFTPGGNTLGQPSAGASDNINERRTRRFNQDLSFCWSLSRPGSDSQWWIFWLDALRLSLQDKTFIEIFGEGEGIQSTDMMSRVS</sequence>
<keyword evidence="1" id="KW-1133">Transmembrane helix</keyword>
<keyword evidence="1" id="KW-0472">Membrane</keyword>
<dbReference type="PANTHER" id="PTHR35394:SF5">
    <property type="entry name" value="DUF3176 DOMAIN-CONTAINING PROTEIN"/>
    <property type="match status" value="1"/>
</dbReference>